<accession>A0A6D2IUP1</accession>
<reference evidence="5" key="1">
    <citation type="submission" date="2020-01" db="EMBL/GenBank/DDBJ databases">
        <authorList>
            <person name="Mishra B."/>
        </authorList>
    </citation>
    <scope>NUCLEOTIDE SEQUENCE [LARGE SCALE GENOMIC DNA]</scope>
</reference>
<dbReference type="InterPro" id="IPR014905">
    <property type="entry name" value="HIRAN"/>
</dbReference>
<dbReference type="GO" id="GO:0008270">
    <property type="term" value="F:zinc ion binding"/>
    <property type="evidence" value="ECO:0007669"/>
    <property type="project" value="InterPro"/>
</dbReference>
<protein>
    <recommendedName>
        <fullName evidence="4">HIRAN domain-containing protein</fullName>
    </recommendedName>
</protein>
<dbReference type="Pfam" id="PF08797">
    <property type="entry name" value="HIRAN"/>
    <property type="match status" value="1"/>
</dbReference>
<name>A0A6D2IUP1_9BRAS</name>
<dbReference type="GO" id="GO:0003676">
    <property type="term" value="F:nucleic acid binding"/>
    <property type="evidence" value="ECO:0007669"/>
    <property type="project" value="InterPro"/>
</dbReference>
<feature type="domain" description="HIRAN" evidence="4">
    <location>
        <begin position="99"/>
        <end position="194"/>
    </location>
</feature>
<keyword evidence="2" id="KW-0378">Hydrolase</keyword>
<evidence type="ECO:0000313" key="5">
    <source>
        <dbReference type="EMBL" id="CAA7028675.1"/>
    </source>
</evidence>
<dbReference type="SMART" id="SM00910">
    <property type="entry name" value="HIRAN"/>
    <property type="match status" value="1"/>
</dbReference>
<keyword evidence="6" id="KW-1185">Reference proteome</keyword>
<dbReference type="OrthoDB" id="1733501at2759"/>
<evidence type="ECO:0000256" key="3">
    <source>
        <dbReference type="SAM" id="MobiDB-lite"/>
    </source>
</evidence>
<feature type="region of interest" description="Disordered" evidence="3">
    <location>
        <begin position="344"/>
        <end position="370"/>
    </location>
</feature>
<sequence length="396" mass="44747">MVPIDDAEILRTKPESAVLCSDDGKTVADTPSFIDGFSLLVRICTGVRISDQPVEVIKVCALNLISQQRHVYVKKELVDARKVKVEDGVFPVEKDWFLVGRSLVTATSTSKGRKLEDNEVVDFKFPTTINCKVPGIIRFSTKRCGEIGRLPMDWSNWAVFLLRSGKVKMLGRCVAAPKFLQMMQDIMLYVSSIFIDVSKSTWHIGCFPNIDSTLHPLLQLFKHLTIKPYQKACGVLSSRTRLSQTVAEFGDDIDERAALLAVAKRRKGCEHYIEQSKDEENRVVDAADSYNLEMSESEKGIDVDKAAETLDPCWEVYRICDEYWQMHWTWKNCDDILARPGRGNPENEEDFAPAADVTADKPKRKESHHRAPTIMKAKGGTLIVCPMTLLSQWKMI</sequence>
<evidence type="ECO:0000259" key="4">
    <source>
        <dbReference type="SMART" id="SM00910"/>
    </source>
</evidence>
<dbReference type="EMBL" id="CACVBM020001072">
    <property type="protein sequence ID" value="CAA7028675.1"/>
    <property type="molecule type" value="Genomic_DNA"/>
</dbReference>
<gene>
    <name evidence="5" type="ORF">MERR_LOCUS15910</name>
</gene>
<dbReference type="AlphaFoldDB" id="A0A6D2IUP1"/>
<keyword evidence="1" id="KW-0479">Metal-binding</keyword>
<dbReference type="GO" id="GO:0016818">
    <property type="term" value="F:hydrolase activity, acting on acid anhydrides, in phosphorus-containing anhydrides"/>
    <property type="evidence" value="ECO:0007669"/>
    <property type="project" value="InterPro"/>
</dbReference>
<proteinExistence type="predicted"/>
<comment type="caution">
    <text evidence="5">The sequence shown here is derived from an EMBL/GenBank/DDBJ whole genome shotgun (WGS) entry which is preliminary data.</text>
</comment>
<evidence type="ECO:0000256" key="1">
    <source>
        <dbReference type="ARBA" id="ARBA00022723"/>
    </source>
</evidence>
<evidence type="ECO:0000313" key="6">
    <source>
        <dbReference type="Proteomes" id="UP000467841"/>
    </source>
</evidence>
<evidence type="ECO:0000256" key="2">
    <source>
        <dbReference type="ARBA" id="ARBA00022801"/>
    </source>
</evidence>
<organism evidence="5 6">
    <name type="scientific">Microthlaspi erraticum</name>
    <dbReference type="NCBI Taxonomy" id="1685480"/>
    <lineage>
        <taxon>Eukaryota</taxon>
        <taxon>Viridiplantae</taxon>
        <taxon>Streptophyta</taxon>
        <taxon>Embryophyta</taxon>
        <taxon>Tracheophyta</taxon>
        <taxon>Spermatophyta</taxon>
        <taxon>Magnoliopsida</taxon>
        <taxon>eudicotyledons</taxon>
        <taxon>Gunneridae</taxon>
        <taxon>Pentapetalae</taxon>
        <taxon>rosids</taxon>
        <taxon>malvids</taxon>
        <taxon>Brassicales</taxon>
        <taxon>Brassicaceae</taxon>
        <taxon>Coluteocarpeae</taxon>
        <taxon>Microthlaspi</taxon>
    </lineage>
</organism>
<dbReference type="Proteomes" id="UP000467841">
    <property type="component" value="Unassembled WGS sequence"/>
</dbReference>